<name>A0A5J6LHP6_9GAMM</name>
<evidence type="ECO:0000313" key="6">
    <source>
        <dbReference type="EMBL" id="QEW08210.1"/>
    </source>
</evidence>
<evidence type="ECO:0000313" key="7">
    <source>
        <dbReference type="Proteomes" id="UP000325606"/>
    </source>
</evidence>
<keyword evidence="4" id="KW-0819">tRNA processing</keyword>
<dbReference type="EMBL" id="CP044222">
    <property type="protein sequence ID" value="QEW08210.1"/>
    <property type="molecule type" value="Genomic_DNA"/>
</dbReference>
<protein>
    <recommendedName>
        <fullName evidence="1">tRNA-uridine aminocarboxypropyltransferase</fullName>
        <ecNumber evidence="1">2.5.1.25</ecNumber>
    </recommendedName>
</protein>
<dbReference type="GO" id="GO:0016432">
    <property type="term" value="F:tRNA-uridine aminocarboxypropyltransferase activity"/>
    <property type="evidence" value="ECO:0007669"/>
    <property type="project" value="UniProtKB-EC"/>
</dbReference>
<evidence type="ECO:0000256" key="4">
    <source>
        <dbReference type="ARBA" id="ARBA00022694"/>
    </source>
</evidence>
<proteinExistence type="predicted"/>
<sequence>MLVPETDHPFPRKPFNARGSKVVRCDACRLPESFCICADICVAESAADFWLLMHHNEFYKPSNTGRQILQTFPGSGVSEWQRLQTQPEFETLLKQRKGSICLVFPEAPDYKHRMIKNTLELEGRPLFVIPDGTWRQARRIFRHSEYLQDLPVIEPRVLEGSCYFLRNSGPEHHLCTAEVAVALLAQMGDDIGASALLHNFKLFNERYYAAKGRNLQTAAT</sequence>
<accession>A0A5J6LHP6</accession>
<evidence type="ECO:0000256" key="2">
    <source>
        <dbReference type="ARBA" id="ARBA00022679"/>
    </source>
</evidence>
<dbReference type="AlphaFoldDB" id="A0A5J6LHP6"/>
<evidence type="ECO:0000259" key="5">
    <source>
        <dbReference type="SMART" id="SM01144"/>
    </source>
</evidence>
<dbReference type="Pfam" id="PF03942">
    <property type="entry name" value="DTW"/>
    <property type="match status" value="1"/>
</dbReference>
<keyword evidence="3" id="KW-0949">S-adenosyl-L-methionine</keyword>
<keyword evidence="2" id="KW-0808">Transferase</keyword>
<evidence type="ECO:0000256" key="3">
    <source>
        <dbReference type="ARBA" id="ARBA00022691"/>
    </source>
</evidence>
<evidence type="ECO:0000256" key="1">
    <source>
        <dbReference type="ARBA" id="ARBA00012386"/>
    </source>
</evidence>
<dbReference type="SMART" id="SM01144">
    <property type="entry name" value="DTW"/>
    <property type="match status" value="1"/>
</dbReference>
<gene>
    <name evidence="6" type="ORF">F5I99_17870</name>
</gene>
<keyword evidence="7" id="KW-1185">Reference proteome</keyword>
<dbReference type="GO" id="GO:0008033">
    <property type="term" value="P:tRNA processing"/>
    <property type="evidence" value="ECO:0007669"/>
    <property type="project" value="UniProtKB-KW"/>
</dbReference>
<dbReference type="PANTHER" id="PTHR21392:SF1">
    <property type="entry name" value="TRNA-URIDINE AMINOCARBOXYPROPYLTRANSFERASE"/>
    <property type="match status" value="1"/>
</dbReference>
<reference evidence="6 7" key="1">
    <citation type="submission" date="2019-09" db="EMBL/GenBank/DDBJ databases">
        <title>Nitrincola iocasae sp. nov., a bacterium isolated from the sediment collected at a cold seep field in South China Sea.</title>
        <authorList>
            <person name="Zhang H."/>
            <person name="Wang H."/>
            <person name="Li C."/>
        </authorList>
    </citation>
    <scope>NUCLEOTIDE SEQUENCE [LARGE SCALE GENOMIC DNA]</scope>
    <source>
        <strain evidence="6 7">KXZD1103</strain>
    </source>
</reference>
<feature type="domain" description="DTW" evidence="5">
    <location>
        <begin position="21"/>
        <end position="212"/>
    </location>
</feature>
<dbReference type="RefSeq" id="WP_151058403.1">
    <property type="nucleotide sequence ID" value="NZ_CP044222.1"/>
</dbReference>
<dbReference type="InterPro" id="IPR039262">
    <property type="entry name" value="DTWD2/TAPT"/>
</dbReference>
<dbReference type="KEGG" id="nik:F5I99_17870"/>
<dbReference type="EC" id="2.5.1.25" evidence="1"/>
<dbReference type="InterPro" id="IPR005636">
    <property type="entry name" value="DTW"/>
</dbReference>
<organism evidence="6 7">
    <name type="scientific">Nitrincola iocasae</name>
    <dbReference type="NCBI Taxonomy" id="2614693"/>
    <lineage>
        <taxon>Bacteria</taxon>
        <taxon>Pseudomonadati</taxon>
        <taxon>Pseudomonadota</taxon>
        <taxon>Gammaproteobacteria</taxon>
        <taxon>Oceanospirillales</taxon>
        <taxon>Oceanospirillaceae</taxon>
        <taxon>Nitrincola</taxon>
    </lineage>
</organism>
<dbReference type="Proteomes" id="UP000325606">
    <property type="component" value="Chromosome"/>
</dbReference>
<dbReference type="PANTHER" id="PTHR21392">
    <property type="entry name" value="TRNA-URIDINE AMINOCARBOXYPROPYLTRANSFERASE 2"/>
    <property type="match status" value="1"/>
</dbReference>